<feature type="chain" id="PRO_5046477816" description="Lipoprotein" evidence="1">
    <location>
        <begin position="23"/>
        <end position="527"/>
    </location>
</feature>
<dbReference type="PROSITE" id="PS51257">
    <property type="entry name" value="PROKAR_LIPOPROTEIN"/>
    <property type="match status" value="1"/>
</dbReference>
<feature type="signal peptide" evidence="1">
    <location>
        <begin position="1"/>
        <end position="22"/>
    </location>
</feature>
<evidence type="ECO:0000313" key="3">
    <source>
        <dbReference type="Proteomes" id="UP001302274"/>
    </source>
</evidence>
<sequence length="527" mass="59034">MKKFFSFIILASFLLTSCSSMNVNRTIATQAVNAEAEAAVETLFTIKASQAGAGEEDFLETVQNNSTRLTNNTPIKINLIEDNNLIDDVLFKIEPIIEDNNNIIKIRYANGAFKDHAATLNLSRLLDGLIRSNFSSPHFIFELYYNAINNDPTSLHAVAKIRRSVLTPLGPDSGASEKLNSSILAEAAVWDKKLAEFAKLDKKRNAEKKALAEQRKARMAALDAAPEEKQFRYLVSIGDRKGAADLVQAYLPWEEMAPFEKRYWETHLDIIRNPAPLDQRVIIYRGIDDDMIQTPIEAGKKLSQADAILDQNIFVMSTMMTKNQGSWNRRLRSLTSMNEKFIGTDNKGSSEFTKAARITTLFSNHASKPDGSPFLSFTPSIQTAQTFGQKRISAYLIDPRALEFNYASTYAHEKEFLAPLATFPDEIAAVYDYAIHPEPTTDMNMVIQKSIIANLEKKLGETEGILTYQKVTKNSLNYFGTMGYMKFDEESIKAQTEALAKKIAKLPKVEAGKTTDKCVDIIKLFLN</sequence>
<dbReference type="RefSeq" id="WP_323576006.1">
    <property type="nucleotide sequence ID" value="NZ_JAYGJQ010000001.1"/>
</dbReference>
<reference evidence="2 3" key="1">
    <citation type="submission" date="2023-11" db="EMBL/GenBank/DDBJ databases">
        <title>A Novel Polar Bacteriovorax (B. antarcticus) Isolated from the Biocrust in Antarctica.</title>
        <authorList>
            <person name="Mun W."/>
            <person name="Choi S.Y."/>
            <person name="Mitchell R.J."/>
        </authorList>
    </citation>
    <scope>NUCLEOTIDE SEQUENCE [LARGE SCALE GENOMIC DNA]</scope>
    <source>
        <strain evidence="2 3">PP10</strain>
    </source>
</reference>
<accession>A0ABU5VWA9</accession>
<comment type="caution">
    <text evidence="2">The sequence shown here is derived from an EMBL/GenBank/DDBJ whole genome shotgun (WGS) entry which is preliminary data.</text>
</comment>
<dbReference type="Proteomes" id="UP001302274">
    <property type="component" value="Unassembled WGS sequence"/>
</dbReference>
<keyword evidence="3" id="KW-1185">Reference proteome</keyword>
<organism evidence="2 3">
    <name type="scientific">Bacteriovorax antarcticus</name>
    <dbReference type="NCBI Taxonomy" id="3088717"/>
    <lineage>
        <taxon>Bacteria</taxon>
        <taxon>Pseudomonadati</taxon>
        <taxon>Bdellovibrionota</taxon>
        <taxon>Bacteriovoracia</taxon>
        <taxon>Bacteriovoracales</taxon>
        <taxon>Bacteriovoracaceae</taxon>
        <taxon>Bacteriovorax</taxon>
    </lineage>
</organism>
<evidence type="ECO:0000256" key="1">
    <source>
        <dbReference type="SAM" id="SignalP"/>
    </source>
</evidence>
<name>A0ABU5VWA9_9BACT</name>
<keyword evidence="1" id="KW-0732">Signal</keyword>
<evidence type="ECO:0000313" key="2">
    <source>
        <dbReference type="EMBL" id="MEA9356315.1"/>
    </source>
</evidence>
<gene>
    <name evidence="2" type="ORF">SHI21_08885</name>
</gene>
<evidence type="ECO:0008006" key="4">
    <source>
        <dbReference type="Google" id="ProtNLM"/>
    </source>
</evidence>
<dbReference type="EMBL" id="JAYGJQ010000001">
    <property type="protein sequence ID" value="MEA9356315.1"/>
    <property type="molecule type" value="Genomic_DNA"/>
</dbReference>
<protein>
    <recommendedName>
        <fullName evidence="4">Lipoprotein</fullName>
    </recommendedName>
</protein>
<proteinExistence type="predicted"/>